<sequence length="588" mass="64872">MLFGSDPTTRINVTEPLCVFIASSDTNGSSLEMIHFTMALANGSSSSISASVFTHWTDSLFGGDAVSFGKYCFDDETESIVLDHGDLYSDMNVASERWRETILLFLRKSTLKGKCKNGNVIVPKLWKAPKDVSASEDCPAFMLVPTLTDQLENFENRNGTSCPLISVNYASSTHLPPGVAFTLLTVQNGLRPINNTSIVNYLSSNPPSHDSQLLRNAVMLTTTSKTWTTPIKANIHNAREDGPLNCQLSRELESRMSGRIETDPYGAEEFTYSFSFYFEDPLMTFKIAPYDSECINLTLASIGLDGKISDTFNPNGTLKLTNMDSIKIEFRRTDPVKCAFDQISIRYNLSREAEVNPTDPPLTSKCIFPSQGAAISPDLPFMLFGSDNVSHLIPKEPMCVFAVSSDLLNMSSFAMTSVFANRSCYSVLWDDLSKEGKHCFDDSTETVLLHRGDIYDGYNEDDRQWRSAILLFLAKKNLKVNERRGRSRVGDLDHCQDGNVVQLNGIDDISASNDCPAFVLLLGSSNSDTICPMIAFNDVGLGKSSESLLNALKVMAILMVSQSDGDAQTSQIQMSRMVQWLSKGIPAH</sequence>
<organism evidence="1 2">
    <name type="scientific">Steinernema glaseri</name>
    <dbReference type="NCBI Taxonomy" id="37863"/>
    <lineage>
        <taxon>Eukaryota</taxon>
        <taxon>Metazoa</taxon>
        <taxon>Ecdysozoa</taxon>
        <taxon>Nematoda</taxon>
        <taxon>Chromadorea</taxon>
        <taxon>Rhabditida</taxon>
        <taxon>Tylenchina</taxon>
        <taxon>Panagrolaimomorpha</taxon>
        <taxon>Strongyloidoidea</taxon>
        <taxon>Steinernematidae</taxon>
        <taxon>Steinernema</taxon>
    </lineage>
</organism>
<keyword evidence="1" id="KW-1185">Reference proteome</keyword>
<dbReference type="WBParaSite" id="L893_g2872.t1">
    <property type="protein sequence ID" value="L893_g2872.t1"/>
    <property type="gene ID" value="L893_g2872"/>
</dbReference>
<evidence type="ECO:0000313" key="1">
    <source>
        <dbReference type="Proteomes" id="UP000095287"/>
    </source>
</evidence>
<dbReference type="AlphaFoldDB" id="A0A1I7ZQA0"/>
<dbReference type="Proteomes" id="UP000095287">
    <property type="component" value="Unplaced"/>
</dbReference>
<protein>
    <submittedName>
        <fullName evidence="2">CUB domain-containing protein</fullName>
    </submittedName>
</protein>
<name>A0A1I7ZQA0_9BILA</name>
<evidence type="ECO:0000313" key="2">
    <source>
        <dbReference type="WBParaSite" id="L893_g2872.t1"/>
    </source>
</evidence>
<accession>A0A1I7ZQA0</accession>
<reference evidence="2" key="1">
    <citation type="submission" date="2016-11" db="UniProtKB">
        <authorList>
            <consortium name="WormBaseParasite"/>
        </authorList>
    </citation>
    <scope>IDENTIFICATION</scope>
</reference>
<proteinExistence type="predicted"/>